<organism evidence="12 13">
    <name type="scientific">Candidatus Sulfobium mesophilum</name>
    <dbReference type="NCBI Taxonomy" id="2016548"/>
    <lineage>
        <taxon>Bacteria</taxon>
        <taxon>Pseudomonadati</taxon>
        <taxon>Nitrospirota</taxon>
        <taxon>Nitrospiria</taxon>
        <taxon>Nitrospirales</taxon>
        <taxon>Nitrospiraceae</taxon>
        <taxon>Candidatus Sulfobium</taxon>
    </lineage>
</organism>
<dbReference type="Pfam" id="PF22148">
    <property type="entry name" value="Fervidolysin_NPro-like"/>
    <property type="match status" value="1"/>
</dbReference>
<feature type="active site" description="Charge relay system" evidence="7">
    <location>
        <position position="345"/>
    </location>
</feature>
<dbReference type="Gene3D" id="2.60.40.10">
    <property type="entry name" value="Immunoglobulins"/>
    <property type="match status" value="2"/>
</dbReference>
<dbReference type="InterPro" id="IPR054399">
    <property type="entry name" value="Fervidolysin-like_N_prodom"/>
</dbReference>
<keyword evidence="9" id="KW-1133">Transmembrane helix</keyword>
<comment type="subcellular location">
    <subcellularLocation>
        <location evidence="1">Secreted</location>
    </subcellularLocation>
</comment>
<dbReference type="InterPro" id="IPR050131">
    <property type="entry name" value="Peptidase_S8_subtilisin-like"/>
</dbReference>
<evidence type="ECO:0000259" key="10">
    <source>
        <dbReference type="Pfam" id="PF00082"/>
    </source>
</evidence>
<keyword evidence="9" id="KW-0472">Membrane</keyword>
<evidence type="ECO:0000256" key="7">
    <source>
        <dbReference type="PROSITE-ProRule" id="PRU01240"/>
    </source>
</evidence>
<keyword evidence="3" id="KW-0964">Secreted</keyword>
<sequence>MFKQGQHVVRAGTFAILAGIFCLFLTSWSWGENLAVPGPFSMGHSPFVEDELLVQPKAGVSEAKSSQILSEQGATEFDEIPQIRVKVIKVPAHALEKVKVALAHNPHINYVENNYFIEPMLIPNDPSFTSEWHLVKISAPQAWDVSRGSAGATIAILDSGVDPAHPDLAGKLVGGYNFRANNTDTHDVYGHGTKVAGSAAAIANNGIGVAGVAWESTIMPLVVADSTGYATWSALASATTWAADRGVRVLNMSFGSPTGSSTLQNAINYAWNKGALIFAAAGNSANSTPNFPASGQNVVAVSATASTDSLASFSSYGSWVDISAPGASILTTTNGGSYGSVSGTSFSSPIAAAVAALVIGTNPSLTNVQVEQILKENADDLGTSGFDQYFGYGRVNAYKSVLAAFDAQPLVDTTAPTASIVTPSTGATVSGTTTVNVSASDNVGVTKVQLYINGGLFATDTTGPYSFSWDTSTYSNGTYDIVAYAYDAAGNVGQSSHISASVSNAIVSLSPSDTTPPTVSFVSPAASSTIDKKVTITASATDNVGVAKIELYIDGALKSSISGSMSLTYNWNTLKVSQGAHTVVAKAYDAANNVGTTMTTLYK</sequence>
<keyword evidence="13" id="KW-1185">Reference proteome</keyword>
<evidence type="ECO:0000313" key="12">
    <source>
        <dbReference type="EMBL" id="SPP99478.1"/>
    </source>
</evidence>
<dbReference type="PANTHER" id="PTHR43806:SF11">
    <property type="entry name" value="CEREVISIN-RELATED"/>
    <property type="match status" value="1"/>
</dbReference>
<dbReference type="InterPro" id="IPR023828">
    <property type="entry name" value="Peptidase_S8_Ser-AS"/>
</dbReference>
<feature type="transmembrane region" description="Helical" evidence="9">
    <location>
        <begin position="12"/>
        <end position="31"/>
    </location>
</feature>
<dbReference type="PIRSF" id="PIRSF037901">
    <property type="entry name" value="Subtilisin_rel_Nmul_A1891"/>
    <property type="match status" value="1"/>
</dbReference>
<name>A0A2U3QDH9_9BACT</name>
<dbReference type="GO" id="GO:0004252">
    <property type="term" value="F:serine-type endopeptidase activity"/>
    <property type="evidence" value="ECO:0007669"/>
    <property type="project" value="UniProtKB-UniRule"/>
</dbReference>
<evidence type="ECO:0000256" key="3">
    <source>
        <dbReference type="ARBA" id="ARBA00022525"/>
    </source>
</evidence>
<feature type="domain" description="Fervidolysin-like N-terminal prodomain" evidence="11">
    <location>
        <begin position="45"/>
        <end position="114"/>
    </location>
</feature>
<dbReference type="PRINTS" id="PR00723">
    <property type="entry name" value="SUBTILISIN"/>
</dbReference>
<keyword evidence="4 7" id="KW-0645">Protease</keyword>
<dbReference type="InterPro" id="IPR000209">
    <property type="entry name" value="Peptidase_S8/S53_dom"/>
</dbReference>
<dbReference type="Gene3D" id="3.40.50.200">
    <property type="entry name" value="Peptidase S8/S53 domain"/>
    <property type="match status" value="1"/>
</dbReference>
<dbReference type="CDD" id="cd07484">
    <property type="entry name" value="Peptidases_S8_Thermitase_like"/>
    <property type="match status" value="1"/>
</dbReference>
<feature type="active site" description="Charge relay system" evidence="7">
    <location>
        <position position="158"/>
    </location>
</feature>
<dbReference type="Pfam" id="PF17957">
    <property type="entry name" value="Big_7"/>
    <property type="match status" value="2"/>
</dbReference>
<accession>A0A2U3QDH9</accession>
<dbReference type="PROSITE" id="PS00138">
    <property type="entry name" value="SUBTILASE_SER"/>
    <property type="match status" value="1"/>
</dbReference>
<dbReference type="InterPro" id="IPR023827">
    <property type="entry name" value="Peptidase_S8_Asp-AS"/>
</dbReference>
<dbReference type="GO" id="GO:0006508">
    <property type="term" value="P:proteolysis"/>
    <property type="evidence" value="ECO:0007669"/>
    <property type="project" value="UniProtKB-KW"/>
</dbReference>
<dbReference type="Pfam" id="PF00082">
    <property type="entry name" value="Peptidase_S8"/>
    <property type="match status" value="1"/>
</dbReference>
<dbReference type="PROSITE" id="PS51892">
    <property type="entry name" value="SUBTILASE"/>
    <property type="match status" value="1"/>
</dbReference>
<feature type="domain" description="Peptidase S8/S53" evidence="10">
    <location>
        <begin position="150"/>
        <end position="393"/>
    </location>
</feature>
<evidence type="ECO:0000256" key="4">
    <source>
        <dbReference type="ARBA" id="ARBA00022670"/>
    </source>
</evidence>
<proteinExistence type="inferred from homology"/>
<dbReference type="InterPro" id="IPR013783">
    <property type="entry name" value="Ig-like_fold"/>
</dbReference>
<dbReference type="GO" id="GO:0005576">
    <property type="term" value="C:extracellular region"/>
    <property type="evidence" value="ECO:0007669"/>
    <property type="project" value="UniProtKB-SubCell"/>
</dbReference>
<evidence type="ECO:0000313" key="13">
    <source>
        <dbReference type="Proteomes" id="UP000245125"/>
    </source>
</evidence>
<evidence type="ECO:0000256" key="6">
    <source>
        <dbReference type="ARBA" id="ARBA00022825"/>
    </source>
</evidence>
<evidence type="ECO:0000259" key="11">
    <source>
        <dbReference type="Pfam" id="PF22148"/>
    </source>
</evidence>
<keyword evidence="6 7" id="KW-0720">Serine protease</keyword>
<evidence type="ECO:0000256" key="9">
    <source>
        <dbReference type="SAM" id="Phobius"/>
    </source>
</evidence>
<comment type="similarity">
    <text evidence="2 7 8">Belongs to the peptidase S8 family.</text>
</comment>
<dbReference type="InterPro" id="IPR034084">
    <property type="entry name" value="Thermitase-like_dom"/>
</dbReference>
<evidence type="ECO:0000256" key="2">
    <source>
        <dbReference type="ARBA" id="ARBA00011073"/>
    </source>
</evidence>
<protein>
    <submittedName>
        <fullName evidence="12">Serine protease, subtilase family</fullName>
    </submittedName>
</protein>
<dbReference type="InterPro" id="IPR036852">
    <property type="entry name" value="Peptidase_S8/S53_dom_sf"/>
</dbReference>
<dbReference type="AlphaFoldDB" id="A0A2U3QDH9"/>
<dbReference type="PROSITE" id="PS00137">
    <property type="entry name" value="SUBTILASE_HIS"/>
    <property type="match status" value="1"/>
</dbReference>
<dbReference type="EMBL" id="OUUY01000001">
    <property type="protein sequence ID" value="SPP99478.1"/>
    <property type="molecule type" value="Genomic_DNA"/>
</dbReference>
<dbReference type="PROSITE" id="PS00136">
    <property type="entry name" value="SUBTILASE_ASP"/>
    <property type="match status" value="1"/>
</dbReference>
<dbReference type="Proteomes" id="UP000245125">
    <property type="component" value="Unassembled WGS sequence"/>
</dbReference>
<reference evidence="13" key="1">
    <citation type="submission" date="2018-03" db="EMBL/GenBank/DDBJ databases">
        <authorList>
            <person name="Zecchin S."/>
        </authorList>
    </citation>
    <scope>NUCLEOTIDE SEQUENCE [LARGE SCALE GENOMIC DNA]</scope>
</reference>
<dbReference type="InterPro" id="IPR022398">
    <property type="entry name" value="Peptidase_S8_His-AS"/>
</dbReference>
<keyword evidence="9" id="KW-0812">Transmembrane</keyword>
<evidence type="ECO:0000256" key="8">
    <source>
        <dbReference type="RuleBase" id="RU003355"/>
    </source>
</evidence>
<evidence type="ECO:0000256" key="1">
    <source>
        <dbReference type="ARBA" id="ARBA00004613"/>
    </source>
</evidence>
<dbReference type="SUPFAM" id="SSF52743">
    <property type="entry name" value="Subtilisin-like"/>
    <property type="match status" value="1"/>
</dbReference>
<gene>
    <name evidence="12" type="ORF">NBG4_10012</name>
</gene>
<dbReference type="InterPro" id="IPR017315">
    <property type="entry name" value="Pep_S8A_subtilisin_pbac-2"/>
</dbReference>
<evidence type="ECO:0000256" key="5">
    <source>
        <dbReference type="ARBA" id="ARBA00022801"/>
    </source>
</evidence>
<dbReference type="InterPro" id="IPR015500">
    <property type="entry name" value="Peptidase_S8_subtilisin-rel"/>
</dbReference>
<feature type="active site" description="Charge relay system" evidence="7">
    <location>
        <position position="191"/>
    </location>
</feature>
<dbReference type="PANTHER" id="PTHR43806">
    <property type="entry name" value="PEPTIDASE S8"/>
    <property type="match status" value="1"/>
</dbReference>
<keyword evidence="5 7" id="KW-0378">Hydrolase</keyword>